<reference evidence="2" key="1">
    <citation type="submission" date="2022-11" db="UniProtKB">
        <authorList>
            <consortium name="WormBaseParasite"/>
        </authorList>
    </citation>
    <scope>IDENTIFICATION</scope>
</reference>
<keyword evidence="1" id="KW-1185">Reference proteome</keyword>
<organism evidence="1 2">
    <name type="scientific">Parascaris univalens</name>
    <name type="common">Nematode worm</name>
    <dbReference type="NCBI Taxonomy" id="6257"/>
    <lineage>
        <taxon>Eukaryota</taxon>
        <taxon>Metazoa</taxon>
        <taxon>Ecdysozoa</taxon>
        <taxon>Nematoda</taxon>
        <taxon>Chromadorea</taxon>
        <taxon>Rhabditida</taxon>
        <taxon>Spirurina</taxon>
        <taxon>Ascaridomorpha</taxon>
        <taxon>Ascaridoidea</taxon>
        <taxon>Ascarididae</taxon>
        <taxon>Parascaris</taxon>
    </lineage>
</organism>
<dbReference type="Proteomes" id="UP000887569">
    <property type="component" value="Unplaced"/>
</dbReference>
<protein>
    <submittedName>
        <fullName evidence="2">Alpha-1,6-mannosyl-glycoprotein 6-beta-N-acetylglucosaminyltransferase</fullName>
    </submittedName>
</protein>
<evidence type="ECO:0000313" key="2">
    <source>
        <dbReference type="WBParaSite" id="PgB24X_g019_t02"/>
    </source>
</evidence>
<name>A0A914ZUQ0_PARUN</name>
<evidence type="ECO:0000313" key="1">
    <source>
        <dbReference type="Proteomes" id="UP000887569"/>
    </source>
</evidence>
<sequence length="100" mass="11135">SLSISTPGQWVLRLECFLFMMSQRVLYCPVCDNSLDLHIGTNSESKKALEEPQTATDDESFIYEYRGSEAAHERSGALKSAVGKLRVNRANLAMVSKHAK</sequence>
<dbReference type="AlphaFoldDB" id="A0A914ZUQ0"/>
<accession>A0A914ZUQ0</accession>
<dbReference type="WBParaSite" id="PgB24X_g019_t02">
    <property type="protein sequence ID" value="PgB24X_g019_t02"/>
    <property type="gene ID" value="PgB24X_g019"/>
</dbReference>
<proteinExistence type="predicted"/>